<organism evidence="2 3">
    <name type="scientific">Pleurodeles waltl</name>
    <name type="common">Iberian ribbed newt</name>
    <dbReference type="NCBI Taxonomy" id="8319"/>
    <lineage>
        <taxon>Eukaryota</taxon>
        <taxon>Metazoa</taxon>
        <taxon>Chordata</taxon>
        <taxon>Craniata</taxon>
        <taxon>Vertebrata</taxon>
        <taxon>Euteleostomi</taxon>
        <taxon>Amphibia</taxon>
        <taxon>Batrachia</taxon>
        <taxon>Caudata</taxon>
        <taxon>Salamandroidea</taxon>
        <taxon>Salamandridae</taxon>
        <taxon>Pleurodelinae</taxon>
        <taxon>Pleurodeles</taxon>
    </lineage>
</organism>
<sequence length="235" mass="24919">MGKPGEPGAARIPWSEAQAEPSAAGRCTSTSGRKRRSSTADAPEQGCGSTGIAPGDTAPLWEQRPGPSRLSRGETVRHAGLESQLEFYARGTRAVAEQGGGPWCDEACVLDFDEDCVEEGELVEGREEEDWWAQGGAGPAIALSQSFQRARPVQPACGKALDGSRMGRRKAEERPPSLTAGEESASVRRVSVAVEATEELGNGAARLLKGVYVSDKLRSSGTIVDEEEDAYGMRN</sequence>
<dbReference type="AlphaFoldDB" id="A0AAV7TTB4"/>
<reference evidence="2" key="1">
    <citation type="journal article" date="2022" name="bioRxiv">
        <title>Sequencing and chromosome-scale assembly of the giantPleurodeles waltlgenome.</title>
        <authorList>
            <person name="Brown T."/>
            <person name="Elewa A."/>
            <person name="Iarovenko S."/>
            <person name="Subramanian E."/>
            <person name="Araus A.J."/>
            <person name="Petzold A."/>
            <person name="Susuki M."/>
            <person name="Suzuki K.-i.T."/>
            <person name="Hayashi T."/>
            <person name="Toyoda A."/>
            <person name="Oliveira C."/>
            <person name="Osipova E."/>
            <person name="Leigh N.D."/>
            <person name="Simon A."/>
            <person name="Yun M.H."/>
        </authorList>
    </citation>
    <scope>NUCLEOTIDE SEQUENCE</scope>
    <source>
        <strain evidence="2">20211129_DDA</strain>
        <tissue evidence="2">Liver</tissue>
    </source>
</reference>
<gene>
    <name evidence="2" type="ORF">NDU88_004745</name>
</gene>
<dbReference type="Proteomes" id="UP001066276">
    <property type="component" value="Chromosome 3_2"/>
</dbReference>
<accession>A0AAV7TTB4</accession>
<evidence type="ECO:0000313" key="2">
    <source>
        <dbReference type="EMBL" id="KAJ1179511.1"/>
    </source>
</evidence>
<evidence type="ECO:0000256" key="1">
    <source>
        <dbReference type="SAM" id="MobiDB-lite"/>
    </source>
</evidence>
<dbReference type="EMBL" id="JANPWB010000006">
    <property type="protein sequence ID" value="KAJ1179511.1"/>
    <property type="molecule type" value="Genomic_DNA"/>
</dbReference>
<name>A0AAV7TTB4_PLEWA</name>
<protein>
    <submittedName>
        <fullName evidence="2">Uncharacterized protein</fullName>
    </submittedName>
</protein>
<feature type="region of interest" description="Disordered" evidence="1">
    <location>
        <begin position="1"/>
        <end position="77"/>
    </location>
</feature>
<feature type="region of interest" description="Disordered" evidence="1">
    <location>
        <begin position="157"/>
        <end position="186"/>
    </location>
</feature>
<keyword evidence="3" id="KW-1185">Reference proteome</keyword>
<evidence type="ECO:0000313" key="3">
    <source>
        <dbReference type="Proteomes" id="UP001066276"/>
    </source>
</evidence>
<proteinExistence type="predicted"/>
<comment type="caution">
    <text evidence="2">The sequence shown here is derived from an EMBL/GenBank/DDBJ whole genome shotgun (WGS) entry which is preliminary data.</text>
</comment>